<reference evidence="2" key="1">
    <citation type="submission" date="2017-09" db="EMBL/GenBank/DDBJ databases">
        <title>Depth-based differentiation of microbial function through sediment-hosted aquifers and enrichment of novel symbionts in the deep terrestrial subsurface.</title>
        <authorList>
            <person name="Probst A.J."/>
            <person name="Ladd B."/>
            <person name="Jarett J.K."/>
            <person name="Geller-Mcgrath D.E."/>
            <person name="Sieber C.M.K."/>
            <person name="Emerson J.B."/>
            <person name="Anantharaman K."/>
            <person name="Thomas B.C."/>
            <person name="Malmstrom R."/>
            <person name="Stieglmeier M."/>
            <person name="Klingl A."/>
            <person name="Woyke T."/>
            <person name="Ryan C.M."/>
            <person name="Banfield J.F."/>
        </authorList>
    </citation>
    <scope>NUCLEOTIDE SEQUENCE [LARGE SCALE GENOMIC DNA]</scope>
</reference>
<name>A0A2M6YSD1_9BACT</name>
<evidence type="ECO:0000313" key="2">
    <source>
        <dbReference type="Proteomes" id="UP000229502"/>
    </source>
</evidence>
<evidence type="ECO:0000313" key="1">
    <source>
        <dbReference type="EMBL" id="PIU36355.1"/>
    </source>
</evidence>
<dbReference type="Proteomes" id="UP000229502">
    <property type="component" value="Unassembled WGS sequence"/>
</dbReference>
<accession>A0A2M6YSD1</accession>
<comment type="caution">
    <text evidence="1">The sequence shown here is derived from an EMBL/GenBank/DDBJ whole genome shotgun (WGS) entry which is preliminary data.</text>
</comment>
<dbReference type="AlphaFoldDB" id="A0A2M6YSD1"/>
<proteinExistence type="predicted"/>
<dbReference type="EMBL" id="PEWZ01000003">
    <property type="protein sequence ID" value="PIU36355.1"/>
    <property type="molecule type" value="Genomic_DNA"/>
</dbReference>
<organism evidence="1 2">
    <name type="scientific">Candidatus Shapirobacteria bacterium CG07_land_8_20_14_0_80_39_18</name>
    <dbReference type="NCBI Taxonomy" id="1974882"/>
    <lineage>
        <taxon>Bacteria</taxon>
        <taxon>Candidatus Shapironibacteriota</taxon>
    </lineage>
</organism>
<gene>
    <name evidence="1" type="ORF">COT03_00045</name>
</gene>
<protein>
    <submittedName>
        <fullName evidence="1">Uncharacterized protein</fullName>
    </submittedName>
</protein>
<sequence length="142" mass="16017">MSSSQEKPRGEITLDLELGGKPLTPEVFKSLSEEQKALLKGIADKNDQMIHLYQDTERASVVLSVPEGDLRNFTERTVTGIISEVAPLKQIRISEAMRDLLMQAINTSLSELALVQRMCQRYDLSDEIWEKIGKPKTQFPTI</sequence>